<name>A0AAD9NKE7_RIDPI</name>
<organism evidence="1 2">
    <name type="scientific">Ridgeia piscesae</name>
    <name type="common">Tubeworm</name>
    <dbReference type="NCBI Taxonomy" id="27915"/>
    <lineage>
        <taxon>Eukaryota</taxon>
        <taxon>Metazoa</taxon>
        <taxon>Spiralia</taxon>
        <taxon>Lophotrochozoa</taxon>
        <taxon>Annelida</taxon>
        <taxon>Polychaeta</taxon>
        <taxon>Sedentaria</taxon>
        <taxon>Canalipalpata</taxon>
        <taxon>Sabellida</taxon>
        <taxon>Siboglinidae</taxon>
        <taxon>Ridgeia</taxon>
    </lineage>
</organism>
<reference evidence="1" key="1">
    <citation type="journal article" date="2023" name="Mol. Biol. Evol.">
        <title>Third-Generation Sequencing Reveals the Adaptive Role of the Epigenome in Three Deep-Sea Polychaetes.</title>
        <authorList>
            <person name="Perez M."/>
            <person name="Aroh O."/>
            <person name="Sun Y."/>
            <person name="Lan Y."/>
            <person name="Juniper S.K."/>
            <person name="Young C.R."/>
            <person name="Angers B."/>
            <person name="Qian P.Y."/>
        </authorList>
    </citation>
    <scope>NUCLEOTIDE SEQUENCE</scope>
    <source>
        <strain evidence="1">R07B-5</strain>
    </source>
</reference>
<accession>A0AAD9NKE7</accession>
<dbReference type="AlphaFoldDB" id="A0AAD9NKE7"/>
<gene>
    <name evidence="1" type="ORF">NP493_1056g01006</name>
</gene>
<proteinExistence type="predicted"/>
<dbReference type="Proteomes" id="UP001209878">
    <property type="component" value="Unassembled WGS sequence"/>
</dbReference>
<sequence length="281" mass="30054">MGPVEVSLAGRCIRSPCPSHGSFSASFCTIQASTAITGHAWDWGWDSCPLGLLPLPPTASSTLVASAGTTANRLRWNPFLLWVCTYTSMRSLLLLAVFPTLLFVRRRALHPQPLPKSSLHCHHWTCLGLGQLPPWPTTVAIEPPTASSTDCHFKLAGFRGGHVSSVRDDNAVVRLLELQMPSIVVLCLGGSDVYGSLEPVLTVAGRYICSPCPSHGSFSANFCTIRASTAITGHALITNAFGAGIDLAVFDTVDIIAVERLMLAVIKLLKGYKEQCVTAEA</sequence>
<keyword evidence="2" id="KW-1185">Reference proteome</keyword>
<protein>
    <submittedName>
        <fullName evidence="1">Uncharacterized protein</fullName>
    </submittedName>
</protein>
<evidence type="ECO:0000313" key="2">
    <source>
        <dbReference type="Proteomes" id="UP001209878"/>
    </source>
</evidence>
<dbReference type="EMBL" id="JAODUO010001055">
    <property type="protein sequence ID" value="KAK2171536.1"/>
    <property type="molecule type" value="Genomic_DNA"/>
</dbReference>
<evidence type="ECO:0000313" key="1">
    <source>
        <dbReference type="EMBL" id="KAK2171536.1"/>
    </source>
</evidence>
<comment type="caution">
    <text evidence="1">The sequence shown here is derived from an EMBL/GenBank/DDBJ whole genome shotgun (WGS) entry which is preliminary data.</text>
</comment>